<keyword evidence="6" id="KW-0808">Transferase</keyword>
<dbReference type="GO" id="GO:0000271">
    <property type="term" value="P:polysaccharide biosynthetic process"/>
    <property type="evidence" value="ECO:0007669"/>
    <property type="project" value="TreeGrafter"/>
</dbReference>
<proteinExistence type="inferred from homology"/>
<dbReference type="InterPro" id="IPR000653">
    <property type="entry name" value="DegT/StrS_aminotransferase"/>
</dbReference>
<dbReference type="GO" id="GO:0008483">
    <property type="term" value="F:transaminase activity"/>
    <property type="evidence" value="ECO:0007669"/>
    <property type="project" value="UniProtKB-KW"/>
</dbReference>
<evidence type="ECO:0000256" key="1">
    <source>
        <dbReference type="ARBA" id="ARBA00022898"/>
    </source>
</evidence>
<gene>
    <name evidence="6" type="primary">pseC</name>
    <name evidence="6" type="ORF">F5I99_05125</name>
</gene>
<dbReference type="KEGG" id="nik:F5I99_05125"/>
<dbReference type="PIRSF" id="PIRSF000390">
    <property type="entry name" value="PLP_StrS"/>
    <property type="match status" value="1"/>
</dbReference>
<dbReference type="InterPro" id="IPR015424">
    <property type="entry name" value="PyrdxlP-dep_Trfase"/>
</dbReference>
<dbReference type="Pfam" id="PF01041">
    <property type="entry name" value="DegT_DnrJ_EryC1"/>
    <property type="match status" value="1"/>
</dbReference>
<evidence type="ECO:0000256" key="2">
    <source>
        <dbReference type="ARBA" id="ARBA00037999"/>
    </source>
</evidence>
<evidence type="ECO:0000256" key="5">
    <source>
        <dbReference type="RuleBase" id="RU004508"/>
    </source>
</evidence>
<dbReference type="PANTHER" id="PTHR30244">
    <property type="entry name" value="TRANSAMINASE"/>
    <property type="match status" value="1"/>
</dbReference>
<evidence type="ECO:0000313" key="6">
    <source>
        <dbReference type="EMBL" id="QEW05920.1"/>
    </source>
</evidence>
<sequence>MIPYGRQDVTEDDIKAVDEVLKSVYLTQGPAVPKFEEAVLRHCNAKFAIATNSATSALHVACLSLGLGNGDWLWTSPNTFVASANCALYCGAKVDFVDIDPQTYNLCPKALEKKLISSEKKGLLPKIVVPVHFSGQPCDMKAIYALSQKYGFKIIEDASHAIGGKYLNEPIGNCRYSNITVFSFHPVKIITSAEGGMAVTNDVNLAEKLTLLRSHGITRTPSLMTKPMEGSWYYQQVDLGFNYRMTDLQGALGASQMNRLVHYVARRHALAKRYDKLLANLPVITPCQHKDGYSAFHLYVIRLKLDEISLSHVEVFEALRAKEIGVNVHYIPVHTQPYYQNMGFHVGDYPEAEKFYSEAISIPLFPALKESEQDYVIEALKELLQS</sequence>
<feature type="active site" description="Proton acceptor" evidence="3">
    <location>
        <position position="188"/>
    </location>
</feature>
<keyword evidence="1 4" id="KW-0663">Pyridoxal phosphate</keyword>
<reference evidence="6 7" key="1">
    <citation type="submission" date="2019-09" db="EMBL/GenBank/DDBJ databases">
        <title>Nitrincola iocasae sp. nov., a bacterium isolated from the sediment collected at a cold seep field in South China Sea.</title>
        <authorList>
            <person name="Zhang H."/>
            <person name="Wang H."/>
            <person name="Li C."/>
        </authorList>
    </citation>
    <scope>NUCLEOTIDE SEQUENCE [LARGE SCALE GENOMIC DNA]</scope>
    <source>
        <strain evidence="6 7">KXZD1103</strain>
    </source>
</reference>
<dbReference type="Proteomes" id="UP000325606">
    <property type="component" value="Chromosome"/>
</dbReference>
<keyword evidence="7" id="KW-1185">Reference proteome</keyword>
<dbReference type="EC" id="2.6.1.92" evidence="6"/>
<dbReference type="InterPro" id="IPR020026">
    <property type="entry name" value="PseC"/>
</dbReference>
<dbReference type="CDD" id="cd00616">
    <property type="entry name" value="AHBA_syn"/>
    <property type="match status" value="1"/>
</dbReference>
<dbReference type="SUPFAM" id="SSF53383">
    <property type="entry name" value="PLP-dependent transferases"/>
    <property type="match status" value="1"/>
</dbReference>
<dbReference type="PANTHER" id="PTHR30244:SF34">
    <property type="entry name" value="DTDP-4-AMINO-4,6-DIDEOXYGALACTOSE TRANSAMINASE"/>
    <property type="match status" value="1"/>
</dbReference>
<dbReference type="InterPro" id="IPR015422">
    <property type="entry name" value="PyrdxlP-dep_Trfase_small"/>
</dbReference>
<organism evidence="6 7">
    <name type="scientific">Nitrincola iocasae</name>
    <dbReference type="NCBI Taxonomy" id="2614693"/>
    <lineage>
        <taxon>Bacteria</taxon>
        <taxon>Pseudomonadati</taxon>
        <taxon>Pseudomonadota</taxon>
        <taxon>Gammaproteobacteria</taxon>
        <taxon>Oceanospirillales</taxon>
        <taxon>Oceanospirillaceae</taxon>
        <taxon>Nitrincola</taxon>
    </lineage>
</organism>
<dbReference type="GO" id="GO:0030170">
    <property type="term" value="F:pyridoxal phosphate binding"/>
    <property type="evidence" value="ECO:0007669"/>
    <property type="project" value="TreeGrafter"/>
</dbReference>
<accession>A0A5J6LBR8</accession>
<evidence type="ECO:0000313" key="7">
    <source>
        <dbReference type="Proteomes" id="UP000325606"/>
    </source>
</evidence>
<dbReference type="Gene3D" id="3.40.640.10">
    <property type="entry name" value="Type I PLP-dependent aspartate aminotransferase-like (Major domain)"/>
    <property type="match status" value="1"/>
</dbReference>
<dbReference type="InterPro" id="IPR015421">
    <property type="entry name" value="PyrdxlP-dep_Trfase_major"/>
</dbReference>
<dbReference type="EMBL" id="CP044222">
    <property type="protein sequence ID" value="QEW05920.1"/>
    <property type="molecule type" value="Genomic_DNA"/>
</dbReference>
<dbReference type="RefSeq" id="WP_151053958.1">
    <property type="nucleotide sequence ID" value="NZ_CP044222.1"/>
</dbReference>
<dbReference type="Gene3D" id="3.90.1150.10">
    <property type="entry name" value="Aspartate Aminotransferase, domain 1"/>
    <property type="match status" value="1"/>
</dbReference>
<dbReference type="NCBIfam" id="TIGR03588">
    <property type="entry name" value="PseC"/>
    <property type="match status" value="1"/>
</dbReference>
<dbReference type="AlphaFoldDB" id="A0A5J6LBR8"/>
<feature type="modified residue" description="N6-(pyridoxal phosphate)lysine" evidence="4">
    <location>
        <position position="188"/>
    </location>
</feature>
<keyword evidence="6" id="KW-0032">Aminotransferase</keyword>
<name>A0A5J6LBR8_9GAMM</name>
<evidence type="ECO:0000256" key="4">
    <source>
        <dbReference type="PIRSR" id="PIRSR000390-2"/>
    </source>
</evidence>
<protein>
    <submittedName>
        <fullName evidence="6">UDP-4-amino-4, 6-dideoxy-N-acetyl-beta-L-altrosamine transaminase</fullName>
        <ecNumber evidence="6">2.6.1.92</ecNumber>
    </submittedName>
</protein>
<evidence type="ECO:0000256" key="3">
    <source>
        <dbReference type="PIRSR" id="PIRSR000390-1"/>
    </source>
</evidence>
<comment type="similarity">
    <text evidence="2 5">Belongs to the DegT/DnrJ/EryC1 family.</text>
</comment>